<dbReference type="Gene3D" id="2.40.50.100">
    <property type="match status" value="1"/>
</dbReference>
<dbReference type="EMBL" id="CP011454">
    <property type="protein sequence ID" value="AMW05455.1"/>
    <property type="molecule type" value="Genomic_DNA"/>
</dbReference>
<dbReference type="Proteomes" id="UP000076404">
    <property type="component" value="Chromosome"/>
</dbReference>
<dbReference type="InterPro" id="IPR050739">
    <property type="entry name" value="MFP"/>
</dbReference>
<dbReference type="PANTHER" id="PTHR30386:SF27">
    <property type="entry name" value="MEMBRANE FUSION PROTEIN (MFP) FAMILY PROTEIN"/>
    <property type="match status" value="1"/>
</dbReference>
<keyword evidence="4" id="KW-1185">Reference proteome</keyword>
<dbReference type="STRING" id="1379270.GEMMAAP_12860"/>
<keyword evidence="2" id="KW-0472">Membrane</keyword>
<protein>
    <submittedName>
        <fullName evidence="3">Uncharacterized protein</fullName>
    </submittedName>
</protein>
<proteinExistence type="predicted"/>
<gene>
    <name evidence="3" type="ORF">GEMMAAP_12860</name>
</gene>
<reference evidence="3 4" key="1">
    <citation type="journal article" date="2014" name="Proc. Natl. Acad. Sci. U.S.A.">
        <title>Functional type 2 photosynthetic reaction centers found in the rare bacterial phylum Gemmatimonadetes.</title>
        <authorList>
            <person name="Zeng Y."/>
            <person name="Feng F."/>
            <person name="Medova H."/>
            <person name="Dean J."/>
            <person name="Koblizek M."/>
        </authorList>
    </citation>
    <scope>NUCLEOTIDE SEQUENCE [LARGE SCALE GENOMIC DNA]</scope>
    <source>
        <strain evidence="3 4">AP64</strain>
    </source>
</reference>
<reference evidence="3 4" key="2">
    <citation type="journal article" date="2016" name="Environ. Microbiol. Rep.">
        <title>Metagenomic evidence for the presence of phototrophic Gemmatimonadetes bacteria in diverse environments.</title>
        <authorList>
            <person name="Zeng Y."/>
            <person name="Baumbach J."/>
            <person name="Barbosa E.G."/>
            <person name="Azevedo V."/>
            <person name="Zhang C."/>
            <person name="Koblizek M."/>
        </authorList>
    </citation>
    <scope>NUCLEOTIDE SEQUENCE [LARGE SCALE GENOMIC DNA]</scope>
    <source>
        <strain evidence="3 4">AP64</strain>
    </source>
</reference>
<dbReference type="KEGG" id="gph:GEMMAAP_12860"/>
<evidence type="ECO:0000256" key="1">
    <source>
        <dbReference type="SAM" id="Coils"/>
    </source>
</evidence>
<dbReference type="eggNOG" id="COG0845">
    <property type="taxonomic scope" value="Bacteria"/>
</dbReference>
<keyword evidence="2" id="KW-1133">Transmembrane helix</keyword>
<dbReference type="PANTHER" id="PTHR30386">
    <property type="entry name" value="MEMBRANE FUSION SUBUNIT OF EMRAB-TOLC MULTIDRUG EFFLUX PUMP"/>
    <property type="match status" value="1"/>
</dbReference>
<accession>A0A143BLI2</accession>
<sequence>MATSDIDIERELKNLPLETTTLLGKADSGRIVSRWLIGIIVVLVLILFLPWQQNVQGTGNITALSPSDRPQQLQTRIDGRIEAWYVAEGQYVKKGDSIVLISEIKEEYLNPNVLSLTQQQQDAKQSAIGEKLNKATALEQLITQLEQQREFKLQQTRNKLLQYQAEVRQATLEDSVARDQLRRRERLFRDTLGLVSVNDLQTFQVRVQSAAAKLVEKQQMLAITQTDIESIPAEYGEKIAKASSDRAATLSEVSEGRSEVAKLKDKVGSITIRNGFYVIKAPQDGYVVRATRAGQGEIVKSGEPIVTVQPARPSKAVELYVRPMDVALLKPGRHVRVFFDGWPALQISGWPQVAVGTFGAQVAVIDQFPSSDGRFRVLLVPDTTHDEPWPAQLRLGTGAEGWAMLDNVTVGWEIWRQLNGFPLSIKPGDALPGEAVAGDKGKGDGGKK</sequence>
<dbReference type="RefSeq" id="WP_053334042.1">
    <property type="nucleotide sequence ID" value="NZ_CP011454.1"/>
</dbReference>
<keyword evidence="1" id="KW-0175">Coiled coil</keyword>
<evidence type="ECO:0000256" key="2">
    <source>
        <dbReference type="SAM" id="Phobius"/>
    </source>
</evidence>
<name>A0A143BLI2_9BACT</name>
<dbReference type="OrthoDB" id="9760528at2"/>
<feature type="transmembrane region" description="Helical" evidence="2">
    <location>
        <begin position="31"/>
        <end position="51"/>
    </location>
</feature>
<evidence type="ECO:0000313" key="3">
    <source>
        <dbReference type="EMBL" id="AMW05455.1"/>
    </source>
</evidence>
<dbReference type="AlphaFoldDB" id="A0A143BLI2"/>
<feature type="coiled-coil region" evidence="1">
    <location>
        <begin position="128"/>
        <end position="173"/>
    </location>
</feature>
<evidence type="ECO:0000313" key="4">
    <source>
        <dbReference type="Proteomes" id="UP000076404"/>
    </source>
</evidence>
<organism evidence="3 4">
    <name type="scientific">Gemmatimonas phototrophica</name>
    <dbReference type="NCBI Taxonomy" id="1379270"/>
    <lineage>
        <taxon>Bacteria</taxon>
        <taxon>Pseudomonadati</taxon>
        <taxon>Gemmatimonadota</taxon>
        <taxon>Gemmatimonadia</taxon>
        <taxon>Gemmatimonadales</taxon>
        <taxon>Gemmatimonadaceae</taxon>
        <taxon>Gemmatimonas</taxon>
    </lineage>
</organism>
<keyword evidence="2" id="KW-0812">Transmembrane</keyword>